<keyword evidence="2" id="KW-0812">Transmembrane</keyword>
<dbReference type="Pfam" id="PF11915">
    <property type="entry name" value="DUF3433"/>
    <property type="match status" value="2"/>
</dbReference>
<feature type="transmembrane region" description="Helical" evidence="2">
    <location>
        <begin position="461"/>
        <end position="482"/>
    </location>
</feature>
<reference evidence="3" key="1">
    <citation type="submission" date="2023-01" db="EMBL/GenBank/DDBJ databases">
        <title>The growth and conidiation of Purpureocillium lavendulum are regulated by nitrogen source and histone H3K14 acetylation.</title>
        <authorList>
            <person name="Tang P."/>
            <person name="Han J."/>
            <person name="Zhang C."/>
            <person name="Tang P."/>
            <person name="Qi F."/>
            <person name="Zhang K."/>
            <person name="Liang L."/>
        </authorList>
    </citation>
    <scope>NUCLEOTIDE SEQUENCE</scope>
    <source>
        <strain evidence="3">YMF1.00683</strain>
    </source>
</reference>
<feature type="transmembrane region" description="Helical" evidence="2">
    <location>
        <begin position="502"/>
        <end position="531"/>
    </location>
</feature>
<keyword evidence="4" id="KW-1185">Reference proteome</keyword>
<evidence type="ECO:0000313" key="3">
    <source>
        <dbReference type="EMBL" id="KAJ6443265.1"/>
    </source>
</evidence>
<protein>
    <submittedName>
        <fullName evidence="3">Spray</fullName>
    </submittedName>
</protein>
<organism evidence="3 4">
    <name type="scientific">Purpureocillium lavendulum</name>
    <dbReference type="NCBI Taxonomy" id="1247861"/>
    <lineage>
        <taxon>Eukaryota</taxon>
        <taxon>Fungi</taxon>
        <taxon>Dikarya</taxon>
        <taxon>Ascomycota</taxon>
        <taxon>Pezizomycotina</taxon>
        <taxon>Sordariomycetes</taxon>
        <taxon>Hypocreomycetidae</taxon>
        <taxon>Hypocreales</taxon>
        <taxon>Ophiocordycipitaceae</taxon>
        <taxon>Purpureocillium</taxon>
    </lineage>
</organism>
<dbReference type="AlphaFoldDB" id="A0AB34FZ09"/>
<evidence type="ECO:0000313" key="4">
    <source>
        <dbReference type="Proteomes" id="UP001163105"/>
    </source>
</evidence>
<feature type="transmembrane region" description="Helical" evidence="2">
    <location>
        <begin position="349"/>
        <end position="370"/>
    </location>
</feature>
<feature type="transmembrane region" description="Helical" evidence="2">
    <location>
        <begin position="391"/>
        <end position="412"/>
    </location>
</feature>
<feature type="transmembrane region" description="Helical" evidence="2">
    <location>
        <begin position="538"/>
        <end position="559"/>
    </location>
</feature>
<feature type="compositionally biased region" description="Basic and acidic residues" evidence="1">
    <location>
        <begin position="276"/>
        <end position="285"/>
    </location>
</feature>
<keyword evidence="2" id="KW-0472">Membrane</keyword>
<dbReference type="InterPro" id="IPR021840">
    <property type="entry name" value="DUF3433"/>
</dbReference>
<accession>A0AB34FZ09</accession>
<sequence length="890" mass="99481">MDQGSDPGREPMRRYPQPPYASHHPQSQHPLHRVASDVSAVTDLNYTPYDAAPSYPHQYPPSQQQQQQQYQPHQLRGRESMVSLDSERRYSATSDAALAAGDGRYYPSPAAPVWPGSFSYAGATGGYSPVSTGPGPESTTSRSISMGTRKPSYASSLRHAPVPEEDEYDLSLLRSAAPMGSEPRYDAIPEEEPAVPMFDVTTALGPMDSHDAAFIKKLQEEEAKGHLTGGLGQGFTKDSRVRVRDQELLTSPTAMQRRLTRSFTRRRSVKPPGRTETIREVGQDEANRRGEVIEVVMDQAAGGADLSNMEGSHMLFDAESRRTTTFGLKEQSTQVFYPQPNWRPFAMRWPYLTILILLSIALGAMQEILFRHYKDTAIMKFKSPEDVKPGLYFAVKFAPTLSAVVYGVLWQFTDFEVRRLEAYYQLSKPGGALAAESINVDYVTSFNLFRPFRALRLGQYAVAISSIATTLAVSLVPTFAAASVVLNPSREERLKNPGGEKLLIFSATWSRLLTATLGICSVFGCILMYLLQRRRSGLLADVRGIAGLASMAVVSHILMDFKDMDTAKHKDIHYKLKHNRYMLRNSSLAPDDENPATSQERDRFQETHLSENPHPLMLRPAGWVPFIIGLLAFTGFIPTFLFTPADILTDKAPWLVTALAVCLKLSWNALETAVRMMEPYYILSKRHAPPSTLMLDYTALPFGYLPLRALFNGHFLVFAVGFGSVMAEFLTILVSGLATVDGKDFLMEDPTDDSPDKSRFINSGQETFMSFFVSFALSIFILLYMGTTACVVFFRRRHPFLPRQPNTIASVLAFIHQSKMLYDFVGTSKYSSAEMTRKLADGKTYGLGWFVGRDGQTHCGVDQEELTSNYKHGVDFSQRNQPWNMQWDVL</sequence>
<dbReference type="EMBL" id="JAQHRD010000003">
    <property type="protein sequence ID" value="KAJ6443265.1"/>
    <property type="molecule type" value="Genomic_DNA"/>
</dbReference>
<name>A0AB34FZ09_9HYPO</name>
<gene>
    <name evidence="3" type="ORF">O9K51_04444</name>
</gene>
<feature type="region of interest" description="Disordered" evidence="1">
    <location>
        <begin position="1"/>
        <end position="90"/>
    </location>
</feature>
<keyword evidence="2" id="KW-1133">Transmembrane helix</keyword>
<feature type="compositionally biased region" description="Polar residues" evidence="1">
    <location>
        <begin position="137"/>
        <end position="146"/>
    </location>
</feature>
<feature type="region of interest" description="Disordered" evidence="1">
    <location>
        <begin position="128"/>
        <end position="164"/>
    </location>
</feature>
<feature type="transmembrane region" description="Helical" evidence="2">
    <location>
        <begin position="714"/>
        <end position="738"/>
    </location>
</feature>
<dbReference type="PANTHER" id="PTHR37544:SF3">
    <property type="entry name" value="SPRAY"/>
    <property type="match status" value="1"/>
</dbReference>
<dbReference type="PANTHER" id="PTHR37544">
    <property type="entry name" value="SPRAY-RELATED"/>
    <property type="match status" value="1"/>
</dbReference>
<comment type="caution">
    <text evidence="3">The sequence shown here is derived from an EMBL/GenBank/DDBJ whole genome shotgun (WGS) entry which is preliminary data.</text>
</comment>
<feature type="region of interest" description="Disordered" evidence="1">
    <location>
        <begin position="265"/>
        <end position="285"/>
    </location>
</feature>
<feature type="transmembrane region" description="Helical" evidence="2">
    <location>
        <begin position="623"/>
        <end position="642"/>
    </location>
</feature>
<evidence type="ECO:0000256" key="2">
    <source>
        <dbReference type="SAM" id="Phobius"/>
    </source>
</evidence>
<proteinExistence type="predicted"/>
<feature type="transmembrane region" description="Helical" evidence="2">
    <location>
        <begin position="768"/>
        <end position="794"/>
    </location>
</feature>
<evidence type="ECO:0000256" key="1">
    <source>
        <dbReference type="SAM" id="MobiDB-lite"/>
    </source>
</evidence>
<dbReference type="Proteomes" id="UP001163105">
    <property type="component" value="Unassembled WGS sequence"/>
</dbReference>
<feature type="compositionally biased region" description="Low complexity" evidence="1">
    <location>
        <begin position="53"/>
        <end position="74"/>
    </location>
</feature>